<accession>A0A0C3DCH8</accession>
<proteinExistence type="predicted"/>
<reference evidence="1 2" key="1">
    <citation type="submission" date="2014-04" db="EMBL/GenBank/DDBJ databases">
        <authorList>
            <consortium name="DOE Joint Genome Institute"/>
            <person name="Kuo A."/>
            <person name="Kohler A."/>
            <person name="Nagy L.G."/>
            <person name="Floudas D."/>
            <person name="Copeland A."/>
            <person name="Barry K.W."/>
            <person name="Cichocki N."/>
            <person name="Veneault-Fourrey C."/>
            <person name="LaButti K."/>
            <person name="Lindquist E.A."/>
            <person name="Lipzen A."/>
            <person name="Lundell T."/>
            <person name="Morin E."/>
            <person name="Murat C."/>
            <person name="Sun H."/>
            <person name="Tunlid A."/>
            <person name="Henrissat B."/>
            <person name="Grigoriev I.V."/>
            <person name="Hibbett D.S."/>
            <person name="Martin F."/>
            <person name="Nordberg H.P."/>
            <person name="Cantor M.N."/>
            <person name="Hua S.X."/>
        </authorList>
    </citation>
    <scope>NUCLEOTIDE SEQUENCE [LARGE SCALE GENOMIC DNA]</scope>
    <source>
        <strain evidence="1 2">Foug A</strain>
    </source>
</reference>
<sequence length="188" mass="21280">TFKDHIVSWVESYIEWMYEENAPAILAEIDRQIALVPSFPGLRHFPQGHGFKQWTGNDLKALMKVIFLPAIVDFIPSNMSCAIAAFLEFCYIVHQPSLDEADLEALDSALKCFEVECTIFEAVGIHPKGISIPRIYALQHYHQLIQQFGAPNGLCTSITESKHIDAVKKPWRKSNQHEALGQMLITNQ</sequence>
<keyword evidence="2" id="KW-1185">Reference proteome</keyword>
<evidence type="ECO:0000313" key="2">
    <source>
        <dbReference type="Proteomes" id="UP000053989"/>
    </source>
</evidence>
<dbReference type="InParanoid" id="A0A0C3DCH8"/>
<name>A0A0C3DCH8_9AGAM</name>
<feature type="non-terminal residue" evidence="1">
    <location>
        <position position="188"/>
    </location>
</feature>
<gene>
    <name evidence="1" type="ORF">SCLCIDRAFT_96226</name>
</gene>
<feature type="non-terminal residue" evidence="1">
    <location>
        <position position="1"/>
    </location>
</feature>
<dbReference type="HOGENOM" id="CLU_006344_6_1_1"/>
<evidence type="ECO:0000313" key="1">
    <source>
        <dbReference type="EMBL" id="KIM58435.1"/>
    </source>
</evidence>
<dbReference type="Proteomes" id="UP000053989">
    <property type="component" value="Unassembled WGS sequence"/>
</dbReference>
<dbReference type="AlphaFoldDB" id="A0A0C3DCH8"/>
<reference evidence="2" key="2">
    <citation type="submission" date="2015-01" db="EMBL/GenBank/DDBJ databases">
        <title>Evolutionary Origins and Diversification of the Mycorrhizal Mutualists.</title>
        <authorList>
            <consortium name="DOE Joint Genome Institute"/>
            <consortium name="Mycorrhizal Genomics Consortium"/>
            <person name="Kohler A."/>
            <person name="Kuo A."/>
            <person name="Nagy L.G."/>
            <person name="Floudas D."/>
            <person name="Copeland A."/>
            <person name="Barry K.W."/>
            <person name="Cichocki N."/>
            <person name="Veneault-Fourrey C."/>
            <person name="LaButti K."/>
            <person name="Lindquist E.A."/>
            <person name="Lipzen A."/>
            <person name="Lundell T."/>
            <person name="Morin E."/>
            <person name="Murat C."/>
            <person name="Riley R."/>
            <person name="Ohm R."/>
            <person name="Sun H."/>
            <person name="Tunlid A."/>
            <person name="Henrissat B."/>
            <person name="Grigoriev I.V."/>
            <person name="Hibbett D.S."/>
            <person name="Martin F."/>
        </authorList>
    </citation>
    <scope>NUCLEOTIDE SEQUENCE [LARGE SCALE GENOMIC DNA]</scope>
    <source>
        <strain evidence="2">Foug A</strain>
    </source>
</reference>
<dbReference type="STRING" id="1036808.A0A0C3DCH8"/>
<protein>
    <submittedName>
        <fullName evidence="1">Uncharacterized protein</fullName>
    </submittedName>
</protein>
<dbReference type="EMBL" id="KN822086">
    <property type="protein sequence ID" value="KIM58435.1"/>
    <property type="molecule type" value="Genomic_DNA"/>
</dbReference>
<dbReference type="OrthoDB" id="3199698at2759"/>
<organism evidence="1 2">
    <name type="scientific">Scleroderma citrinum Foug A</name>
    <dbReference type="NCBI Taxonomy" id="1036808"/>
    <lineage>
        <taxon>Eukaryota</taxon>
        <taxon>Fungi</taxon>
        <taxon>Dikarya</taxon>
        <taxon>Basidiomycota</taxon>
        <taxon>Agaricomycotina</taxon>
        <taxon>Agaricomycetes</taxon>
        <taxon>Agaricomycetidae</taxon>
        <taxon>Boletales</taxon>
        <taxon>Sclerodermatineae</taxon>
        <taxon>Sclerodermataceae</taxon>
        <taxon>Scleroderma</taxon>
    </lineage>
</organism>